<dbReference type="AlphaFoldDB" id="A0A0U5GME5"/>
<dbReference type="Proteomes" id="UP000054771">
    <property type="component" value="Unassembled WGS sequence"/>
</dbReference>
<dbReference type="EMBL" id="CDMC01000002">
    <property type="protein sequence ID" value="CEN60729.1"/>
    <property type="molecule type" value="Genomic_DNA"/>
</dbReference>
<sequence length="223" mass="24900">MADHSSVPFEIHSIILDFCGFPATRSYSLVAKATTSAVQRHLYRELHLGPAGHVTQWACTTIQHLLRTLVRRPDLVAVVKSVHLDVHDACNFTEEARYLEKVGVERADSDLTSLARAVVEDLDLPNSRSWDVKLRHTSLDPWIAVLLARLTSMESLRLGPALLRRATFLGSIFQHLIQERPGHFSRLQSVSLGAADAGYKVAGLNYGPEIYMPFQPPPLETLR</sequence>
<keyword evidence="2" id="KW-1185">Reference proteome</keyword>
<name>A0A0U5GME5_ASPCI</name>
<proteinExistence type="predicted"/>
<evidence type="ECO:0000313" key="2">
    <source>
        <dbReference type="Proteomes" id="UP000054771"/>
    </source>
</evidence>
<protein>
    <recommendedName>
        <fullName evidence="3">F-box domain-containing protein</fullName>
    </recommendedName>
</protein>
<evidence type="ECO:0008006" key="3">
    <source>
        <dbReference type="Google" id="ProtNLM"/>
    </source>
</evidence>
<gene>
    <name evidence="1" type="ORF">ASPCAL03162</name>
</gene>
<evidence type="ECO:0000313" key="1">
    <source>
        <dbReference type="EMBL" id="CEN60729.1"/>
    </source>
</evidence>
<organism evidence="1 2">
    <name type="scientific">Aspergillus calidoustus</name>
    <dbReference type="NCBI Taxonomy" id="454130"/>
    <lineage>
        <taxon>Eukaryota</taxon>
        <taxon>Fungi</taxon>
        <taxon>Dikarya</taxon>
        <taxon>Ascomycota</taxon>
        <taxon>Pezizomycotina</taxon>
        <taxon>Eurotiomycetes</taxon>
        <taxon>Eurotiomycetidae</taxon>
        <taxon>Eurotiales</taxon>
        <taxon>Aspergillaceae</taxon>
        <taxon>Aspergillus</taxon>
        <taxon>Aspergillus subgen. Nidulantes</taxon>
    </lineage>
</organism>
<reference evidence="2" key="1">
    <citation type="journal article" date="2016" name="Genome Announc.">
        <title>Draft genome sequences of fungus Aspergillus calidoustus.</title>
        <authorList>
            <person name="Horn F."/>
            <person name="Linde J."/>
            <person name="Mattern D.J."/>
            <person name="Walther G."/>
            <person name="Guthke R."/>
            <person name="Scherlach K."/>
            <person name="Martin K."/>
            <person name="Brakhage A.A."/>
            <person name="Petzke L."/>
            <person name="Valiante V."/>
        </authorList>
    </citation>
    <scope>NUCLEOTIDE SEQUENCE [LARGE SCALE GENOMIC DNA]</scope>
    <source>
        <strain evidence="2">SF006504</strain>
    </source>
</reference>
<accession>A0A0U5GME5</accession>
<dbReference type="OrthoDB" id="4191831at2759"/>